<proteinExistence type="predicted"/>
<evidence type="ECO:0000313" key="2">
    <source>
        <dbReference type="EMBL" id="SHF22061.1"/>
    </source>
</evidence>
<dbReference type="Proteomes" id="UP000325134">
    <property type="component" value="Unassembled WGS sequence"/>
</dbReference>
<gene>
    <name evidence="2" type="ORF">SAMN05444279_1221</name>
</gene>
<dbReference type="AlphaFoldDB" id="A0A1M4ZVN6"/>
<dbReference type="EMBL" id="FQVK01000022">
    <property type="protein sequence ID" value="SHF22061.1"/>
    <property type="molecule type" value="Genomic_DNA"/>
</dbReference>
<reference evidence="2 3" key="1">
    <citation type="submission" date="2016-11" db="EMBL/GenBank/DDBJ databases">
        <authorList>
            <person name="Varghese N."/>
            <person name="Submissions S."/>
        </authorList>
    </citation>
    <scope>NUCLEOTIDE SEQUENCE [LARGE SCALE GENOMIC DNA]</scope>
    <source>
        <strain evidence="2 3">DSM 29341</strain>
    </source>
</reference>
<organism evidence="2 3">
    <name type="scientific">Ruegeria intermedia</name>
    <dbReference type="NCBI Taxonomy" id="996115"/>
    <lineage>
        <taxon>Bacteria</taxon>
        <taxon>Pseudomonadati</taxon>
        <taxon>Pseudomonadota</taxon>
        <taxon>Alphaproteobacteria</taxon>
        <taxon>Rhodobacterales</taxon>
        <taxon>Roseobacteraceae</taxon>
        <taxon>Ruegeria</taxon>
    </lineage>
</organism>
<keyword evidence="3" id="KW-1185">Reference proteome</keyword>
<evidence type="ECO:0000256" key="1">
    <source>
        <dbReference type="SAM" id="MobiDB-lite"/>
    </source>
</evidence>
<feature type="region of interest" description="Disordered" evidence="1">
    <location>
        <begin position="1"/>
        <end position="30"/>
    </location>
</feature>
<protein>
    <submittedName>
        <fullName evidence="2">Uncharacterized protein</fullName>
    </submittedName>
</protein>
<sequence length="105" mass="11450">MRPAHSGSGGLPRRPGSDQETGRHGVRHPAGVWIGSEPVLEVTVFSPSNDQMTVSLLLYPDRAPARWELAELEEEPPLDSYDCPSSEFFGQRKQFRNGGSGSVSV</sequence>
<name>A0A1M4ZVN6_9RHOB</name>
<evidence type="ECO:0000313" key="3">
    <source>
        <dbReference type="Proteomes" id="UP000325134"/>
    </source>
</evidence>
<accession>A0A1M4ZVN6</accession>